<protein>
    <recommendedName>
        <fullName evidence="4">Anti-sigma factor antagonist</fullName>
    </recommendedName>
</protein>
<dbReference type="InterPro" id="IPR036513">
    <property type="entry name" value="STAS_dom_sf"/>
</dbReference>
<dbReference type="PROSITE" id="PS50801">
    <property type="entry name" value="STAS"/>
    <property type="match status" value="1"/>
</dbReference>
<organism evidence="6 7">
    <name type="scientific">Knoellia sinensis KCTC 19936</name>
    <dbReference type="NCBI Taxonomy" id="1385520"/>
    <lineage>
        <taxon>Bacteria</taxon>
        <taxon>Bacillati</taxon>
        <taxon>Actinomycetota</taxon>
        <taxon>Actinomycetes</taxon>
        <taxon>Micrococcales</taxon>
        <taxon>Intrasporangiaceae</taxon>
        <taxon>Knoellia</taxon>
    </lineage>
</organism>
<evidence type="ECO:0000256" key="3">
    <source>
        <dbReference type="ARBA" id="ARBA00024670"/>
    </source>
</evidence>
<name>A0A0A0J913_9MICO</name>
<dbReference type="Gene3D" id="3.30.750.24">
    <property type="entry name" value="STAS domain"/>
    <property type="match status" value="1"/>
</dbReference>
<dbReference type="AlphaFoldDB" id="A0A0A0J913"/>
<evidence type="ECO:0000256" key="2">
    <source>
        <dbReference type="ARBA" id="ARBA00022553"/>
    </source>
</evidence>
<dbReference type="PANTHER" id="PTHR33495:SF2">
    <property type="entry name" value="ANTI-SIGMA FACTOR ANTAGONIST TM_1081-RELATED"/>
    <property type="match status" value="1"/>
</dbReference>
<accession>A0A0A0J913</accession>
<dbReference type="STRING" id="1385520.N802_10855"/>
<dbReference type="Proteomes" id="UP000030002">
    <property type="component" value="Unassembled WGS sequence"/>
</dbReference>
<dbReference type="CDD" id="cd07043">
    <property type="entry name" value="STAS_anti-anti-sigma_factors"/>
    <property type="match status" value="1"/>
</dbReference>
<gene>
    <name evidence="6" type="ORF">N802_10855</name>
</gene>
<evidence type="ECO:0000259" key="5">
    <source>
        <dbReference type="PROSITE" id="PS50801"/>
    </source>
</evidence>
<dbReference type="Pfam" id="PF01740">
    <property type="entry name" value="STAS"/>
    <property type="match status" value="1"/>
</dbReference>
<reference evidence="6 7" key="1">
    <citation type="submission" date="2013-08" db="EMBL/GenBank/DDBJ databases">
        <title>The genome sequence of Knoellia sinensis.</title>
        <authorList>
            <person name="Zhu W."/>
            <person name="Wang G."/>
        </authorList>
    </citation>
    <scope>NUCLEOTIDE SEQUENCE [LARGE SCALE GENOMIC DNA]</scope>
    <source>
        <strain evidence="6 7">KCTC 19936</strain>
    </source>
</reference>
<evidence type="ECO:0000256" key="4">
    <source>
        <dbReference type="RuleBase" id="RU003749"/>
    </source>
</evidence>
<evidence type="ECO:0000256" key="1">
    <source>
        <dbReference type="ARBA" id="ARBA00009013"/>
    </source>
</evidence>
<dbReference type="InterPro" id="IPR002645">
    <property type="entry name" value="STAS_dom"/>
</dbReference>
<dbReference type="FunFam" id="3.30.750.24:FF:000001">
    <property type="entry name" value="Anti-sigma factor antagonist"/>
    <property type="match status" value="1"/>
</dbReference>
<evidence type="ECO:0000313" key="7">
    <source>
        <dbReference type="Proteomes" id="UP000030002"/>
    </source>
</evidence>
<dbReference type="OrthoDB" id="9793697at2"/>
<dbReference type="NCBIfam" id="TIGR00377">
    <property type="entry name" value="ant_ant_sig"/>
    <property type="match status" value="1"/>
</dbReference>
<comment type="function">
    <text evidence="3">Positive regulator of sigma-B activity. Non-phosphorylated RsbV binds to RsbW, preventing its association with sigma-B. When phosphorylated, releases RsbW, which is then free to complex with and inactivate sigma-B.</text>
</comment>
<keyword evidence="2" id="KW-0597">Phosphoprotein</keyword>
<dbReference type="EMBL" id="AVPJ01000008">
    <property type="protein sequence ID" value="KGN32091.1"/>
    <property type="molecule type" value="Genomic_DNA"/>
</dbReference>
<dbReference type="PANTHER" id="PTHR33495">
    <property type="entry name" value="ANTI-SIGMA FACTOR ANTAGONIST TM_1081-RELATED-RELATED"/>
    <property type="match status" value="1"/>
</dbReference>
<dbReference type="eggNOG" id="COG1366">
    <property type="taxonomic scope" value="Bacteria"/>
</dbReference>
<evidence type="ECO:0000313" key="6">
    <source>
        <dbReference type="EMBL" id="KGN32091.1"/>
    </source>
</evidence>
<feature type="domain" description="STAS" evidence="5">
    <location>
        <begin position="3"/>
        <end position="113"/>
    </location>
</feature>
<sequence>MKLTVSTSERDDVTIVTVSGEVDVYTAPQLRSALEESIAAGRTQLVVDLEDVGFLDSTGLGVLVGRLKVLKKLDDGWLRVVCTNERILRLFGITGLDRVLPVHESVDAAIEGVQVEGASDAPVAEPGVSA</sequence>
<dbReference type="SUPFAM" id="SSF52091">
    <property type="entry name" value="SpoIIaa-like"/>
    <property type="match status" value="1"/>
</dbReference>
<keyword evidence="7" id="KW-1185">Reference proteome</keyword>
<proteinExistence type="inferred from homology"/>
<comment type="caution">
    <text evidence="6">The sequence shown here is derived from an EMBL/GenBank/DDBJ whole genome shotgun (WGS) entry which is preliminary data.</text>
</comment>
<dbReference type="GO" id="GO:0043856">
    <property type="term" value="F:anti-sigma factor antagonist activity"/>
    <property type="evidence" value="ECO:0007669"/>
    <property type="project" value="InterPro"/>
</dbReference>
<dbReference type="InterPro" id="IPR003658">
    <property type="entry name" value="Anti-sigma_ant"/>
</dbReference>
<comment type="similarity">
    <text evidence="1 4">Belongs to the anti-sigma-factor antagonist family.</text>
</comment>